<dbReference type="EMBL" id="OFTH01000052">
    <property type="protein sequence ID" value="SOZ75104.1"/>
    <property type="molecule type" value="Genomic_DNA"/>
</dbReference>
<accession>A0A375EHD2</accession>
<evidence type="ECO:0000313" key="3">
    <source>
        <dbReference type="Proteomes" id="UP000256952"/>
    </source>
</evidence>
<evidence type="ECO:0000256" key="1">
    <source>
        <dbReference type="SAM" id="Phobius"/>
    </source>
</evidence>
<feature type="transmembrane region" description="Helical" evidence="1">
    <location>
        <begin position="33"/>
        <end position="53"/>
    </location>
</feature>
<comment type="caution">
    <text evidence="2">The sequence shown here is derived from an EMBL/GenBank/DDBJ whole genome shotgun (WGS) entry which is preliminary data.</text>
</comment>
<keyword evidence="1" id="KW-0812">Transmembrane</keyword>
<organism evidence="2 3">
    <name type="scientific">Cupriavidus taiwanensis</name>
    <dbReference type="NCBI Taxonomy" id="164546"/>
    <lineage>
        <taxon>Bacteria</taxon>
        <taxon>Pseudomonadati</taxon>
        <taxon>Pseudomonadota</taxon>
        <taxon>Betaproteobacteria</taxon>
        <taxon>Burkholderiales</taxon>
        <taxon>Burkholderiaceae</taxon>
        <taxon>Cupriavidus</taxon>
    </lineage>
</organism>
<dbReference type="AlphaFoldDB" id="A0A375EHD2"/>
<dbReference type="Proteomes" id="UP000256952">
    <property type="component" value="Unassembled WGS sequence"/>
</dbReference>
<name>A0A375EHD2_9BURK</name>
<reference evidence="3" key="1">
    <citation type="submission" date="2018-01" db="EMBL/GenBank/DDBJ databases">
        <authorList>
            <person name="Gaut B.S."/>
            <person name="Morton B.R."/>
            <person name="Clegg M.T."/>
            <person name="Duvall M.R."/>
        </authorList>
    </citation>
    <scope>NUCLEOTIDE SEQUENCE [LARGE SCALE GENOMIC DNA]</scope>
</reference>
<protein>
    <submittedName>
        <fullName evidence="2">Uncharacterized protein</fullName>
    </submittedName>
</protein>
<gene>
    <name evidence="2" type="ORF">CBM2613_U10006</name>
</gene>
<keyword evidence="1" id="KW-1133">Transmembrane helix</keyword>
<evidence type="ECO:0000313" key="2">
    <source>
        <dbReference type="EMBL" id="SOZ75104.1"/>
    </source>
</evidence>
<sequence>MGHGPADNFSYELSYHMPSCLSEARDGRSNPSAAILELGNVTGMFLCIGLAFVSQLGTASTMHADTAAFLSNAGEQPLLLFA</sequence>
<proteinExistence type="predicted"/>
<keyword evidence="1" id="KW-0472">Membrane</keyword>